<comment type="caution">
    <text evidence="1">The sequence shown here is derived from an EMBL/GenBank/DDBJ whole genome shotgun (WGS) entry which is preliminary data.</text>
</comment>
<protein>
    <submittedName>
        <fullName evidence="1">Uncharacterized protein</fullName>
    </submittedName>
</protein>
<organism evidence="1 2">
    <name type="scientific">Thalassospira marina</name>
    <dbReference type="NCBI Taxonomy" id="2048283"/>
    <lineage>
        <taxon>Bacteria</taxon>
        <taxon>Pseudomonadati</taxon>
        <taxon>Pseudomonadota</taxon>
        <taxon>Alphaproteobacteria</taxon>
        <taxon>Rhodospirillales</taxon>
        <taxon>Thalassospiraceae</taxon>
        <taxon>Thalassospira</taxon>
    </lineage>
</organism>
<sequence>MQVGARLYWRHRFLFENAIIREREHEATFVLTLESNDSEDDTYNEFRQMMSTYVEEMGVGIEVEVENS</sequence>
<name>A0A2N3KIP9_9PROT</name>
<dbReference type="AlphaFoldDB" id="A0A2N3KIP9"/>
<reference evidence="1 2" key="1">
    <citation type="submission" date="2017-09" db="EMBL/GenBank/DDBJ databases">
        <title>Biodiversity and function of Thalassospira species in the particle-attached aromatic-hydrocarbon-degrading consortia from the surface seawater of the South China Sea.</title>
        <authorList>
            <person name="Dong C."/>
            <person name="Liu R."/>
            <person name="Shao Z."/>
        </authorList>
    </citation>
    <scope>NUCLEOTIDE SEQUENCE [LARGE SCALE GENOMIC DNA]</scope>
    <source>
        <strain evidence="1 2">CSC1P2</strain>
    </source>
</reference>
<gene>
    <name evidence="1" type="ORF">COO20_21345</name>
</gene>
<evidence type="ECO:0000313" key="2">
    <source>
        <dbReference type="Proteomes" id="UP000233597"/>
    </source>
</evidence>
<evidence type="ECO:0000313" key="1">
    <source>
        <dbReference type="EMBL" id="PKR50424.1"/>
    </source>
</evidence>
<dbReference type="EMBL" id="NWTK01000017">
    <property type="protein sequence ID" value="PKR50424.1"/>
    <property type="molecule type" value="Genomic_DNA"/>
</dbReference>
<proteinExistence type="predicted"/>
<accession>A0A2N3KIP9</accession>
<dbReference type="Proteomes" id="UP000233597">
    <property type="component" value="Unassembled WGS sequence"/>
</dbReference>